<evidence type="ECO:0000256" key="1">
    <source>
        <dbReference type="SAM" id="MobiDB-lite"/>
    </source>
</evidence>
<sequence>MEGSIEAVAPAKELSTEPETECLKQNGASEEPVVSTNGSGDDQKRKSIEGVGDHAESKKLKTCHKDDEEGDEEDDEEEEDDSKDDGEKESAEETNEECEKVDKENVPESEDKSAKTLEEPVAASTGDTEDQEATC</sequence>
<reference evidence="2 4" key="2">
    <citation type="journal article" date="2013" name="Nature">
        <title>Insights into bilaterian evolution from three spiralian genomes.</title>
        <authorList>
            <person name="Simakov O."/>
            <person name="Marletaz F."/>
            <person name="Cho S.J."/>
            <person name="Edsinger-Gonzales E."/>
            <person name="Havlak P."/>
            <person name="Hellsten U."/>
            <person name="Kuo D.H."/>
            <person name="Larsson T."/>
            <person name="Lv J."/>
            <person name="Arendt D."/>
            <person name="Savage R."/>
            <person name="Osoegawa K."/>
            <person name="de Jong P."/>
            <person name="Grimwood J."/>
            <person name="Chapman J.A."/>
            <person name="Shapiro H."/>
            <person name="Aerts A."/>
            <person name="Otillar R.P."/>
            <person name="Terry A.Y."/>
            <person name="Boore J.L."/>
            <person name="Grigoriev I.V."/>
            <person name="Lindberg D.R."/>
            <person name="Seaver E.C."/>
            <person name="Weisblat D.A."/>
            <person name="Putnam N.H."/>
            <person name="Rokhsar D.S."/>
        </authorList>
    </citation>
    <scope>NUCLEOTIDE SEQUENCE</scope>
</reference>
<dbReference type="Proteomes" id="UP000015101">
    <property type="component" value="Unassembled WGS sequence"/>
</dbReference>
<feature type="region of interest" description="Disordered" evidence="1">
    <location>
        <begin position="1"/>
        <end position="135"/>
    </location>
</feature>
<reference evidence="4" key="1">
    <citation type="submission" date="2012-12" db="EMBL/GenBank/DDBJ databases">
        <authorList>
            <person name="Hellsten U."/>
            <person name="Grimwood J."/>
            <person name="Chapman J.A."/>
            <person name="Shapiro H."/>
            <person name="Aerts A."/>
            <person name="Otillar R.P."/>
            <person name="Terry A.Y."/>
            <person name="Boore J.L."/>
            <person name="Simakov O."/>
            <person name="Marletaz F."/>
            <person name="Cho S.-J."/>
            <person name="Edsinger-Gonzales E."/>
            <person name="Havlak P."/>
            <person name="Kuo D.-H."/>
            <person name="Larsson T."/>
            <person name="Lv J."/>
            <person name="Arendt D."/>
            <person name="Savage R."/>
            <person name="Osoegawa K."/>
            <person name="de Jong P."/>
            <person name="Lindberg D.R."/>
            <person name="Seaver E.C."/>
            <person name="Weisblat D.A."/>
            <person name="Putnam N.H."/>
            <person name="Grigoriev I.V."/>
            <person name="Rokhsar D.S."/>
        </authorList>
    </citation>
    <scope>NUCLEOTIDE SEQUENCE</scope>
</reference>
<evidence type="ECO:0000313" key="3">
    <source>
        <dbReference type="EnsemblMetazoa" id="HelroP183891"/>
    </source>
</evidence>
<gene>
    <name evidence="3" type="primary">20209254</name>
    <name evidence="2" type="ORF">HELRODRAFT_183891</name>
</gene>
<feature type="compositionally biased region" description="Acidic residues" evidence="1">
    <location>
        <begin position="68"/>
        <end position="84"/>
    </location>
</feature>
<dbReference type="EMBL" id="AMQM01009057">
    <property type="status" value="NOT_ANNOTATED_CDS"/>
    <property type="molecule type" value="Genomic_DNA"/>
</dbReference>
<dbReference type="InParanoid" id="T1FKA5"/>
<dbReference type="HOGENOM" id="CLU_1887985_0_0_1"/>
<accession>T1FKA5</accession>
<proteinExistence type="predicted"/>
<keyword evidence="4" id="KW-1185">Reference proteome</keyword>
<dbReference type="CTD" id="20209254"/>
<feature type="compositionally biased region" description="Basic and acidic residues" evidence="1">
    <location>
        <begin position="41"/>
        <end position="67"/>
    </location>
</feature>
<feature type="compositionally biased region" description="Basic and acidic residues" evidence="1">
    <location>
        <begin position="85"/>
        <end position="118"/>
    </location>
</feature>
<dbReference type="RefSeq" id="XP_009012148.1">
    <property type="nucleotide sequence ID" value="XM_009013900.1"/>
</dbReference>
<dbReference type="AlphaFoldDB" id="T1FKA5"/>
<reference evidence="3" key="3">
    <citation type="submission" date="2015-06" db="UniProtKB">
        <authorList>
            <consortium name="EnsemblMetazoa"/>
        </authorList>
    </citation>
    <scope>IDENTIFICATION</scope>
</reference>
<dbReference type="EnsemblMetazoa" id="HelroT183891">
    <property type="protein sequence ID" value="HelroP183891"/>
    <property type="gene ID" value="HelroG183891"/>
</dbReference>
<organism evidence="3 4">
    <name type="scientific">Helobdella robusta</name>
    <name type="common">Californian leech</name>
    <dbReference type="NCBI Taxonomy" id="6412"/>
    <lineage>
        <taxon>Eukaryota</taxon>
        <taxon>Metazoa</taxon>
        <taxon>Spiralia</taxon>
        <taxon>Lophotrochozoa</taxon>
        <taxon>Annelida</taxon>
        <taxon>Clitellata</taxon>
        <taxon>Hirudinea</taxon>
        <taxon>Rhynchobdellida</taxon>
        <taxon>Glossiphoniidae</taxon>
        <taxon>Helobdella</taxon>
    </lineage>
</organism>
<evidence type="ECO:0000313" key="4">
    <source>
        <dbReference type="Proteomes" id="UP000015101"/>
    </source>
</evidence>
<dbReference type="EMBL" id="KB095918">
    <property type="protein sequence ID" value="ESO09746.1"/>
    <property type="molecule type" value="Genomic_DNA"/>
</dbReference>
<dbReference type="KEGG" id="hro:HELRODRAFT_183891"/>
<name>T1FKA5_HELRO</name>
<dbReference type="GeneID" id="20209254"/>
<protein>
    <submittedName>
        <fullName evidence="2 3">Uncharacterized protein</fullName>
    </submittedName>
</protein>
<evidence type="ECO:0000313" key="2">
    <source>
        <dbReference type="EMBL" id="ESO09746.1"/>
    </source>
</evidence>